<dbReference type="InterPro" id="IPR029068">
    <property type="entry name" value="Glyas_Bleomycin-R_OHBP_Dase"/>
</dbReference>
<proteinExistence type="predicted"/>
<sequence>MERDEIVIFLDAIFAKAKIFGLELDELELDHIAFRCESFSEYLILKDQYGLKYDFKSEFDIEWRPISIFKLRDAVKYEWRAIDVIELISPKNGSRHRHWLEHAEFIIEWGLKQFEEKYPNLKFVSKHNRPINPESVLIFDDGYSIKFHTKHILEVIELQKELWYS</sequence>
<dbReference type="EMBL" id="AMFJ01000389">
    <property type="protein sequence ID" value="EKE27975.1"/>
    <property type="molecule type" value="Genomic_DNA"/>
</dbReference>
<comment type="caution">
    <text evidence="1">The sequence shown here is derived from an EMBL/GenBank/DDBJ whole genome shotgun (WGS) entry which is preliminary data.</text>
</comment>
<dbReference type="InterPro" id="IPR010393">
    <property type="entry name" value="DUF991_YecM-like"/>
</dbReference>
<reference evidence="1" key="1">
    <citation type="journal article" date="2012" name="Science">
        <title>Fermentation, hydrogen, and sulfur metabolism in multiple uncultivated bacterial phyla.</title>
        <authorList>
            <person name="Wrighton K.C."/>
            <person name="Thomas B.C."/>
            <person name="Sharon I."/>
            <person name="Miller C.S."/>
            <person name="Castelle C.J."/>
            <person name="VerBerkmoes N.C."/>
            <person name="Wilkins M.J."/>
            <person name="Hettich R.L."/>
            <person name="Lipton M.S."/>
            <person name="Williams K.H."/>
            <person name="Long P.E."/>
            <person name="Banfield J.F."/>
        </authorList>
    </citation>
    <scope>NUCLEOTIDE SEQUENCE [LARGE SCALE GENOMIC DNA]</scope>
</reference>
<gene>
    <name evidence="1" type="ORF">ACD_3C00115G0005</name>
</gene>
<dbReference type="Gene3D" id="3.10.180.10">
    <property type="entry name" value="2,3-Dihydroxybiphenyl 1,2-Dioxygenase, domain 1"/>
    <property type="match status" value="1"/>
</dbReference>
<dbReference type="Pfam" id="PF06185">
    <property type="entry name" value="YecM"/>
    <property type="match status" value="1"/>
</dbReference>
<dbReference type="PANTHER" id="PTHR37519:SF1">
    <property type="entry name" value="DIHYDROXYBIPHENYL DIOXYGENASE DOMAIN-CONTAINING PROTEIN"/>
    <property type="match status" value="1"/>
</dbReference>
<name>K2GX76_9BACT</name>
<evidence type="ECO:0000313" key="1">
    <source>
        <dbReference type="EMBL" id="EKE27975.1"/>
    </source>
</evidence>
<accession>K2GX76</accession>
<organism evidence="1">
    <name type="scientific">uncultured bacterium</name>
    <name type="common">gcode 4</name>
    <dbReference type="NCBI Taxonomy" id="1234023"/>
    <lineage>
        <taxon>Bacteria</taxon>
        <taxon>environmental samples</taxon>
    </lineage>
</organism>
<protein>
    <submittedName>
        <fullName evidence="1">Uncharacterized protein</fullName>
    </submittedName>
</protein>
<dbReference type="SUPFAM" id="SSF54593">
    <property type="entry name" value="Glyoxalase/Bleomycin resistance protein/Dihydroxybiphenyl dioxygenase"/>
    <property type="match status" value="1"/>
</dbReference>
<dbReference type="PANTHER" id="PTHR37519">
    <property type="match status" value="1"/>
</dbReference>
<dbReference type="AlphaFoldDB" id="K2GX76"/>